<dbReference type="InParanoid" id="B7Q2C0"/>
<dbReference type="Proteomes" id="UP000001555">
    <property type="component" value="Unassembled WGS sequence"/>
</dbReference>
<evidence type="ECO:0000256" key="4">
    <source>
        <dbReference type="ARBA" id="ARBA00023049"/>
    </source>
</evidence>
<dbReference type="AlphaFoldDB" id="B7Q2C0"/>
<dbReference type="VEuPathDB" id="VectorBase:ISCW008970"/>
<dbReference type="Pfam" id="PF01421">
    <property type="entry name" value="Reprolysin"/>
    <property type="match status" value="1"/>
</dbReference>
<reference evidence="9" key="2">
    <citation type="submission" date="2020-05" db="UniProtKB">
        <authorList>
            <consortium name="EnsemblMetazoa"/>
        </authorList>
    </citation>
    <scope>IDENTIFICATION</scope>
    <source>
        <strain evidence="9">wikel</strain>
    </source>
</reference>
<reference evidence="8 10" key="1">
    <citation type="submission" date="2008-03" db="EMBL/GenBank/DDBJ databases">
        <title>Annotation of Ixodes scapularis.</title>
        <authorList>
            <consortium name="Ixodes scapularis Genome Project Consortium"/>
            <person name="Caler E."/>
            <person name="Hannick L.I."/>
            <person name="Bidwell S."/>
            <person name="Joardar V."/>
            <person name="Thiagarajan M."/>
            <person name="Amedeo P."/>
            <person name="Galinsky K.J."/>
            <person name="Schobel S."/>
            <person name="Inman J."/>
            <person name="Hostetler J."/>
            <person name="Miller J."/>
            <person name="Hammond M."/>
            <person name="Megy K."/>
            <person name="Lawson D."/>
            <person name="Kodira C."/>
            <person name="Sutton G."/>
            <person name="Meyer J."/>
            <person name="Hill C.A."/>
            <person name="Birren B."/>
            <person name="Nene V."/>
            <person name="Collins F."/>
            <person name="Alarcon-Chaidez F."/>
            <person name="Wikel S."/>
            <person name="Strausberg R."/>
        </authorList>
    </citation>
    <scope>NUCLEOTIDE SEQUENCE [LARGE SCALE GENOMIC DNA]</scope>
    <source>
        <strain evidence="10">Wikel</strain>
        <strain evidence="8">Wikel colony</strain>
    </source>
</reference>
<protein>
    <submittedName>
        <fullName evidence="8 9">Secreted metalloprotease, putative</fullName>
    </submittedName>
</protein>
<feature type="domain" description="Peptidase M12B" evidence="7">
    <location>
        <begin position="318"/>
        <end position="546"/>
    </location>
</feature>
<comment type="caution">
    <text evidence="5">Lacks conserved residue(s) required for the propagation of feature annotation.</text>
</comment>
<evidence type="ECO:0000256" key="2">
    <source>
        <dbReference type="ARBA" id="ARBA00022801"/>
    </source>
</evidence>
<evidence type="ECO:0000313" key="8">
    <source>
        <dbReference type="EMBL" id="EEC12992.1"/>
    </source>
</evidence>
<sequence length="638" mass="72666">MEKMRRTLMWAWQLVFVLLRLAASLASEHTIVFPRLLENRAANGQRTLVVNDHITLQLAPSSVFAEEFTVDTLEEGSPVKYYFQGEEYERNLYHDRHHKASLTVNTDNGIQVEGLIGRHLRIKPAIGVERSLDGQVAHMLYEVQPGVSRIPDGKVAFEHTIVFPRLLESRDANGQKTLIVNDDITLQLTPSSVFAEEFTVDTVEDGSPVKYYFQGAEYERDLYYDNFHKASLTVNTHNGVQVEGLIGSTLRIKPANPVERSLDGHVAHMLYEVQQKESLTLKEKEFKTTNRNRRDISVPEVDKNISIQVIIERRSGSYIAEVYLVVEKYYAKVFKYKESDILKYISRFINAANMYLNTIGSSSITVKVVGLDIRKTKGNFLMRMKKKKDKLLADETLQAFRSSFDKSKEYKEADLFMLMTRLDIAEGDEKSYDESVTGFSMVGGACTMYKAGSFEDEPFTYYGVYAFVREVSHLLGIVDDGKGPYDWIPGNNGAKKCPPTKGYIMGTPNAADPSVQYNHYYYSSCSANQFETFVSIKRNQDCLTTFNYKGPKTKIVPGVLPEDYNMKYFCKIMHDDYENVTYIDDAGRLKNCRFRCASPKDFRGRSVQFDHFMEEGAPCGKSGSRNMVCLKGACRQKK</sequence>
<dbReference type="VEuPathDB" id="VectorBase:ISCI008970"/>
<dbReference type="SUPFAM" id="SSF55486">
    <property type="entry name" value="Metalloproteases ('zincins'), catalytic domain"/>
    <property type="match status" value="1"/>
</dbReference>
<dbReference type="EMBL" id="ABJB010282093">
    <property type="status" value="NOT_ANNOTATED_CDS"/>
    <property type="molecule type" value="Genomic_DNA"/>
</dbReference>
<evidence type="ECO:0000256" key="3">
    <source>
        <dbReference type="ARBA" id="ARBA00022833"/>
    </source>
</evidence>
<dbReference type="GO" id="GO:0006508">
    <property type="term" value="P:proteolysis"/>
    <property type="evidence" value="ECO:0007669"/>
    <property type="project" value="UniProtKB-KW"/>
</dbReference>
<dbReference type="InterPro" id="IPR001590">
    <property type="entry name" value="Peptidase_M12B"/>
</dbReference>
<keyword evidence="11" id="KW-1267">Proteomics identification</keyword>
<dbReference type="EMBL" id="ABJB010618234">
    <property type="status" value="NOT_ANNOTATED_CDS"/>
    <property type="molecule type" value="Genomic_DNA"/>
</dbReference>
<dbReference type="EMBL" id="DS843033">
    <property type="protein sequence ID" value="EEC12992.1"/>
    <property type="molecule type" value="Genomic_DNA"/>
</dbReference>
<keyword evidence="3" id="KW-0862">Zinc</keyword>
<dbReference type="PANTHER" id="PTHR11905">
    <property type="entry name" value="ADAM A DISINTEGRIN AND METALLOPROTEASE DOMAIN"/>
    <property type="match status" value="1"/>
</dbReference>
<dbReference type="GO" id="GO:0004222">
    <property type="term" value="F:metalloendopeptidase activity"/>
    <property type="evidence" value="ECO:0007669"/>
    <property type="project" value="InterPro"/>
</dbReference>
<keyword evidence="4 8" id="KW-0482">Metalloprotease</keyword>
<dbReference type="EnsemblMetazoa" id="ISCW008970-RA">
    <property type="protein sequence ID" value="ISCW008970-PA"/>
    <property type="gene ID" value="ISCW008970"/>
</dbReference>
<feature type="chain" id="PRO_5010826567" evidence="6">
    <location>
        <begin position="27"/>
        <end position="638"/>
    </location>
</feature>
<accession>B7Q2C0</accession>
<feature type="active site" evidence="5">
    <location>
        <position position="470"/>
    </location>
</feature>
<proteinExistence type="evidence at protein level"/>
<organism>
    <name type="scientific">Ixodes scapularis</name>
    <name type="common">Black-legged tick</name>
    <name type="synonym">Deer tick</name>
    <dbReference type="NCBI Taxonomy" id="6945"/>
    <lineage>
        <taxon>Eukaryota</taxon>
        <taxon>Metazoa</taxon>
        <taxon>Ecdysozoa</taxon>
        <taxon>Arthropoda</taxon>
        <taxon>Chelicerata</taxon>
        <taxon>Arachnida</taxon>
        <taxon>Acari</taxon>
        <taxon>Parasitiformes</taxon>
        <taxon>Ixodida</taxon>
        <taxon>Ixodoidea</taxon>
        <taxon>Ixodidae</taxon>
        <taxon>Ixodinae</taxon>
        <taxon>Ixodes</taxon>
    </lineage>
</organism>
<dbReference type="HOGENOM" id="CLU_028925_0_0_1"/>
<dbReference type="EMBL" id="ABJB010130672">
    <property type="status" value="NOT_ANNOTATED_CDS"/>
    <property type="molecule type" value="Genomic_DNA"/>
</dbReference>
<keyword evidence="10" id="KW-1185">Reference proteome</keyword>
<evidence type="ECO:0000313" key="9">
    <source>
        <dbReference type="EnsemblMetazoa" id="ISCW008970-PA"/>
    </source>
</evidence>
<dbReference type="InterPro" id="IPR024079">
    <property type="entry name" value="MetalloPept_cat_dom_sf"/>
</dbReference>
<feature type="signal peptide" evidence="6">
    <location>
        <begin position="1"/>
        <end position="26"/>
    </location>
</feature>
<dbReference type="EMBL" id="ABJB010667064">
    <property type="status" value="NOT_ANNOTATED_CDS"/>
    <property type="molecule type" value="Genomic_DNA"/>
</dbReference>
<evidence type="ECO:0000256" key="6">
    <source>
        <dbReference type="SAM" id="SignalP"/>
    </source>
</evidence>
<dbReference type="EMBL" id="ABJB010969265">
    <property type="status" value="NOT_ANNOTATED_CDS"/>
    <property type="molecule type" value="Genomic_DNA"/>
</dbReference>
<dbReference type="OrthoDB" id="10573277at2759"/>
<dbReference type="Gene3D" id="3.40.390.10">
    <property type="entry name" value="Collagenase (Catalytic Domain)"/>
    <property type="match status" value="1"/>
</dbReference>
<evidence type="ECO:0000259" key="7">
    <source>
        <dbReference type="PROSITE" id="PS50215"/>
    </source>
</evidence>
<gene>
    <name evidence="8" type="ORF">IscW_ISCW008970</name>
</gene>
<evidence type="ECO:0000313" key="10">
    <source>
        <dbReference type="Proteomes" id="UP000001555"/>
    </source>
</evidence>
<dbReference type="PANTHER" id="PTHR11905:SF159">
    <property type="entry name" value="ADAM METALLOPROTEASE"/>
    <property type="match status" value="1"/>
</dbReference>
<name>B7Q2C0_IXOSC</name>
<evidence type="ECO:0007829" key="11">
    <source>
        <dbReference type="PeptideAtlas" id="B7Q2C0"/>
    </source>
</evidence>
<keyword evidence="6" id="KW-0732">Signal</keyword>
<evidence type="ECO:0000256" key="1">
    <source>
        <dbReference type="ARBA" id="ARBA00022670"/>
    </source>
</evidence>
<dbReference type="VEuPathDB" id="VectorBase:ISCP_032197"/>
<evidence type="ECO:0000256" key="5">
    <source>
        <dbReference type="PROSITE-ProRule" id="PRU00276"/>
    </source>
</evidence>
<keyword evidence="1 8" id="KW-0645">Protease</keyword>
<keyword evidence="2" id="KW-0378">Hydrolase</keyword>
<dbReference type="PROSITE" id="PS50215">
    <property type="entry name" value="ADAM_MEPRO"/>
    <property type="match status" value="1"/>
</dbReference>
<dbReference type="PaxDb" id="6945-B7Q2C0"/>